<feature type="compositionally biased region" description="Low complexity" evidence="1">
    <location>
        <begin position="1"/>
        <end position="18"/>
    </location>
</feature>
<dbReference type="Proteomes" id="UP000075884">
    <property type="component" value="Unassembled WGS sequence"/>
</dbReference>
<organism evidence="2 3">
    <name type="scientific">Anopheles dirus</name>
    <dbReference type="NCBI Taxonomy" id="7168"/>
    <lineage>
        <taxon>Eukaryota</taxon>
        <taxon>Metazoa</taxon>
        <taxon>Ecdysozoa</taxon>
        <taxon>Arthropoda</taxon>
        <taxon>Hexapoda</taxon>
        <taxon>Insecta</taxon>
        <taxon>Pterygota</taxon>
        <taxon>Neoptera</taxon>
        <taxon>Endopterygota</taxon>
        <taxon>Diptera</taxon>
        <taxon>Nematocera</taxon>
        <taxon>Culicoidea</taxon>
        <taxon>Culicidae</taxon>
        <taxon>Anophelinae</taxon>
        <taxon>Anopheles</taxon>
    </lineage>
</organism>
<feature type="region of interest" description="Disordered" evidence="1">
    <location>
        <begin position="410"/>
        <end position="439"/>
    </location>
</feature>
<feature type="region of interest" description="Disordered" evidence="1">
    <location>
        <begin position="270"/>
        <end position="289"/>
    </location>
</feature>
<dbReference type="EnsemblMetazoa" id="ADIR010033-RA">
    <property type="protein sequence ID" value="ADIR010033-PA"/>
    <property type="gene ID" value="ADIR010033"/>
</dbReference>
<name>A0A182NQU8_9DIPT</name>
<feature type="region of interest" description="Disordered" evidence="1">
    <location>
        <begin position="1"/>
        <end position="32"/>
    </location>
</feature>
<dbReference type="VEuPathDB" id="VectorBase:ADIR010033"/>
<feature type="region of interest" description="Disordered" evidence="1">
    <location>
        <begin position="169"/>
        <end position="233"/>
    </location>
</feature>
<evidence type="ECO:0000313" key="2">
    <source>
        <dbReference type="EnsemblMetazoa" id="ADIR010033-PA"/>
    </source>
</evidence>
<feature type="compositionally biased region" description="Polar residues" evidence="1">
    <location>
        <begin position="211"/>
        <end position="220"/>
    </location>
</feature>
<dbReference type="AlphaFoldDB" id="A0A182NQU8"/>
<keyword evidence="3" id="KW-1185">Reference proteome</keyword>
<reference evidence="2" key="2">
    <citation type="submission" date="2020-05" db="UniProtKB">
        <authorList>
            <consortium name="EnsemblMetazoa"/>
        </authorList>
    </citation>
    <scope>IDENTIFICATION</scope>
    <source>
        <strain evidence="2">WRAIR2</strain>
    </source>
</reference>
<evidence type="ECO:0000256" key="1">
    <source>
        <dbReference type="SAM" id="MobiDB-lite"/>
    </source>
</evidence>
<dbReference type="STRING" id="7168.A0A182NQU8"/>
<protein>
    <submittedName>
        <fullName evidence="2">Uncharacterized protein</fullName>
    </submittedName>
</protein>
<feature type="region of interest" description="Disordered" evidence="1">
    <location>
        <begin position="296"/>
        <end position="362"/>
    </location>
</feature>
<sequence>MTEELQTQQQPQAATMQPQPKPRLGPQDYRNSELVTKLMAANPPYLYSPAVGPHNFFFSEMLRSLVANKRNESLRNATEQLHHQQQQQQHHQQQQQQPSHQSHLPPSHLALQAASTRRPRKRSWSQHRYYPEAPKDGKDTDDRRPPQPEKPLELTNKLSAFSRNISSAACGTSGQKYPDGLEPSEGFKAPPFHERSKPDDTKPPPGVGVSEKSSISNSTLMPEPPAASMPPSDLILPPPPPVWYPPLYPPYGIDPLHFFIDLRVSGHIYDRKKDSNSPNSSEDSVLSVKREHSKLIATGNDRQGSAFSVPKPRDATANNSSAPIGSAINLTAPPDDADAVTGDTGYEGKDSNEQHTPTMGSLFLGDVGEHKTIDAIKNTNYVLQNLPRIYGDLNGNHKIVDRCLTDDETNENMSDEHEQDSKSVGSADDLVGEDNKYKDVDLNVISDEESIAVDEN</sequence>
<proteinExistence type="predicted"/>
<feature type="region of interest" description="Disordered" evidence="1">
    <location>
        <begin position="77"/>
        <end position="156"/>
    </location>
</feature>
<accession>A0A182NQU8</accession>
<reference evidence="3" key="1">
    <citation type="submission" date="2013-03" db="EMBL/GenBank/DDBJ databases">
        <title>The Genome Sequence of Anopheles dirus WRAIR2.</title>
        <authorList>
            <consortium name="The Broad Institute Genomics Platform"/>
            <person name="Neafsey D.E."/>
            <person name="Walton C."/>
            <person name="Walker B."/>
            <person name="Young S.K."/>
            <person name="Zeng Q."/>
            <person name="Gargeya S."/>
            <person name="Fitzgerald M."/>
            <person name="Haas B."/>
            <person name="Abouelleil A."/>
            <person name="Allen A.W."/>
            <person name="Alvarado L."/>
            <person name="Arachchi H.M."/>
            <person name="Berlin A.M."/>
            <person name="Chapman S.B."/>
            <person name="Gainer-Dewar J."/>
            <person name="Goldberg J."/>
            <person name="Griggs A."/>
            <person name="Gujja S."/>
            <person name="Hansen M."/>
            <person name="Howarth C."/>
            <person name="Imamovic A."/>
            <person name="Ireland A."/>
            <person name="Larimer J."/>
            <person name="McCowan C."/>
            <person name="Murphy C."/>
            <person name="Pearson M."/>
            <person name="Poon T.W."/>
            <person name="Priest M."/>
            <person name="Roberts A."/>
            <person name="Saif S."/>
            <person name="Shea T."/>
            <person name="Sisk P."/>
            <person name="Sykes S."/>
            <person name="Wortman J."/>
            <person name="Nusbaum C."/>
            <person name="Birren B."/>
        </authorList>
    </citation>
    <scope>NUCLEOTIDE SEQUENCE [LARGE SCALE GENOMIC DNA]</scope>
    <source>
        <strain evidence="3">WRAIR2</strain>
    </source>
</reference>
<feature type="compositionally biased region" description="Low complexity" evidence="1">
    <location>
        <begin position="83"/>
        <end position="109"/>
    </location>
</feature>
<feature type="compositionally biased region" description="Basic and acidic residues" evidence="1">
    <location>
        <begin position="191"/>
        <end position="202"/>
    </location>
</feature>
<feature type="compositionally biased region" description="Basic and acidic residues" evidence="1">
    <location>
        <begin position="129"/>
        <end position="152"/>
    </location>
</feature>
<evidence type="ECO:0000313" key="3">
    <source>
        <dbReference type="Proteomes" id="UP000075884"/>
    </source>
</evidence>